<evidence type="ECO:0000256" key="2">
    <source>
        <dbReference type="ARBA" id="ARBA00010992"/>
    </source>
</evidence>
<evidence type="ECO:0000313" key="10">
    <source>
        <dbReference type="Proteomes" id="UP000438476"/>
    </source>
</evidence>
<dbReference type="PROSITE" id="PS50850">
    <property type="entry name" value="MFS"/>
    <property type="match status" value="1"/>
</dbReference>
<dbReference type="AlphaFoldDB" id="A0A6I4T5J6"/>
<dbReference type="InterPro" id="IPR036259">
    <property type="entry name" value="MFS_trans_sf"/>
</dbReference>
<dbReference type="PROSITE" id="PS00217">
    <property type="entry name" value="SUGAR_TRANSPORT_2"/>
    <property type="match status" value="1"/>
</dbReference>
<feature type="transmembrane region" description="Helical" evidence="7">
    <location>
        <begin position="285"/>
        <end position="305"/>
    </location>
</feature>
<dbReference type="PANTHER" id="PTHR23511">
    <property type="entry name" value="SYNAPTIC VESICLE GLYCOPROTEIN 2"/>
    <property type="match status" value="1"/>
</dbReference>
<evidence type="ECO:0000256" key="5">
    <source>
        <dbReference type="ARBA" id="ARBA00022989"/>
    </source>
</evidence>
<dbReference type="GO" id="GO:0016020">
    <property type="term" value="C:membrane"/>
    <property type="evidence" value="ECO:0007669"/>
    <property type="project" value="UniProtKB-SubCell"/>
</dbReference>
<feature type="transmembrane region" description="Helical" evidence="7">
    <location>
        <begin position="77"/>
        <end position="97"/>
    </location>
</feature>
<keyword evidence="10" id="KW-1185">Reference proteome</keyword>
<keyword evidence="6 7" id="KW-0472">Membrane</keyword>
<organism evidence="9 10">
    <name type="scientific">Altericroceibacterium endophyticum</name>
    <dbReference type="NCBI Taxonomy" id="1808508"/>
    <lineage>
        <taxon>Bacteria</taxon>
        <taxon>Pseudomonadati</taxon>
        <taxon>Pseudomonadota</taxon>
        <taxon>Alphaproteobacteria</taxon>
        <taxon>Sphingomonadales</taxon>
        <taxon>Erythrobacteraceae</taxon>
        <taxon>Altericroceibacterium</taxon>
    </lineage>
</organism>
<dbReference type="Gene3D" id="1.20.1250.20">
    <property type="entry name" value="MFS general substrate transporter like domains"/>
    <property type="match status" value="1"/>
</dbReference>
<proteinExistence type="inferred from homology"/>
<keyword evidence="5 7" id="KW-1133">Transmembrane helix</keyword>
<evidence type="ECO:0000259" key="8">
    <source>
        <dbReference type="PROSITE" id="PS50850"/>
    </source>
</evidence>
<dbReference type="InterPro" id="IPR005829">
    <property type="entry name" value="Sugar_transporter_CS"/>
</dbReference>
<dbReference type="EMBL" id="WTYT01000004">
    <property type="protein sequence ID" value="MXO66146.1"/>
    <property type="molecule type" value="Genomic_DNA"/>
</dbReference>
<comment type="similarity">
    <text evidence="2">Belongs to the major facilitator superfamily. Sugar transporter (TC 2.A.1.1) family.</text>
</comment>
<dbReference type="OrthoDB" id="9800416at2"/>
<keyword evidence="4 7" id="KW-0812">Transmembrane</keyword>
<dbReference type="InterPro" id="IPR011701">
    <property type="entry name" value="MFS"/>
</dbReference>
<gene>
    <name evidence="9" type="ORF">GRI91_10300</name>
</gene>
<keyword evidence="3" id="KW-0813">Transport</keyword>
<evidence type="ECO:0000256" key="3">
    <source>
        <dbReference type="ARBA" id="ARBA00022448"/>
    </source>
</evidence>
<reference evidence="9 10" key="1">
    <citation type="submission" date="2019-12" db="EMBL/GenBank/DDBJ databases">
        <title>Genomic-based taxomic classification of the family Erythrobacteraceae.</title>
        <authorList>
            <person name="Xu L."/>
        </authorList>
    </citation>
    <scope>NUCLEOTIDE SEQUENCE [LARGE SCALE GENOMIC DNA]</scope>
    <source>
        <strain evidence="9 10">LMG 29518</strain>
    </source>
</reference>
<sequence length="426" mass="45263">MLVLSFVASYLRDDFGLDQVQIGNLFGWGIFGAMVGGFAFGWIGDRIGRRPAILVSVAGFGLTAIGMGLAPDYASLTVLRFLNGIMLGGLLPLIWTLNIEFAPRAYRATVVTVVMMGYTLGGALAGPITDWIAPHYGWHTVFIASGILTLFLCFILFLSLPESARYLTLKGKAKDKVVAALQKIAPHLEARTSDTIYCSDETGPAGDQERFRISALFSGKLAAITPLLWLAYIGSSMAVYFKATWGPTIFEDVGLTRTEIAYLSSASSIVGSAAGLGLMRFTDRYGPIAIAGLPLLAAPILWIMGTYDTTLTIFVALSLASMTMIGGMHFGLHSIAGVFYPSQFRANGAGWATSIAKIGSISAPVIAGYMLAGGLPVKQAFAIVAVAPLVSGISLLLLSRIAHWGQENETDLVETEEQSALQAAAQ</sequence>
<protein>
    <submittedName>
        <fullName evidence="9">MFS transporter</fullName>
    </submittedName>
</protein>
<feature type="domain" description="Major facilitator superfamily (MFS) profile" evidence="8">
    <location>
        <begin position="1"/>
        <end position="403"/>
    </location>
</feature>
<feature type="transmembrane region" description="Helical" evidence="7">
    <location>
        <begin position="20"/>
        <end position="40"/>
    </location>
</feature>
<comment type="subcellular location">
    <subcellularLocation>
        <location evidence="1">Membrane</location>
        <topology evidence="1">Multi-pass membrane protein</topology>
    </subcellularLocation>
</comment>
<evidence type="ECO:0000256" key="6">
    <source>
        <dbReference type="ARBA" id="ARBA00023136"/>
    </source>
</evidence>
<feature type="transmembrane region" description="Helical" evidence="7">
    <location>
        <begin position="52"/>
        <end position="71"/>
    </location>
</feature>
<evidence type="ECO:0000256" key="1">
    <source>
        <dbReference type="ARBA" id="ARBA00004141"/>
    </source>
</evidence>
<name>A0A6I4T5J6_9SPHN</name>
<feature type="transmembrane region" description="Helical" evidence="7">
    <location>
        <begin position="377"/>
        <end position="398"/>
    </location>
</feature>
<dbReference type="SUPFAM" id="SSF103473">
    <property type="entry name" value="MFS general substrate transporter"/>
    <property type="match status" value="1"/>
</dbReference>
<feature type="transmembrane region" description="Helical" evidence="7">
    <location>
        <begin position="141"/>
        <end position="160"/>
    </location>
</feature>
<comment type="caution">
    <text evidence="9">The sequence shown here is derived from an EMBL/GenBank/DDBJ whole genome shotgun (WGS) entry which is preliminary data.</text>
</comment>
<feature type="transmembrane region" description="Helical" evidence="7">
    <location>
        <begin position="351"/>
        <end position="371"/>
    </location>
</feature>
<dbReference type="GO" id="GO:0022857">
    <property type="term" value="F:transmembrane transporter activity"/>
    <property type="evidence" value="ECO:0007669"/>
    <property type="project" value="InterPro"/>
</dbReference>
<evidence type="ECO:0000256" key="7">
    <source>
        <dbReference type="SAM" id="Phobius"/>
    </source>
</evidence>
<dbReference type="Pfam" id="PF07690">
    <property type="entry name" value="MFS_1"/>
    <property type="match status" value="1"/>
</dbReference>
<dbReference type="PANTHER" id="PTHR23511:SF34">
    <property type="entry name" value="SYNAPTIC VESICLE GLYCOPROTEIN 2"/>
    <property type="match status" value="1"/>
</dbReference>
<dbReference type="Proteomes" id="UP000438476">
    <property type="component" value="Unassembled WGS sequence"/>
</dbReference>
<feature type="transmembrane region" description="Helical" evidence="7">
    <location>
        <begin position="109"/>
        <end position="129"/>
    </location>
</feature>
<dbReference type="InterPro" id="IPR020846">
    <property type="entry name" value="MFS_dom"/>
</dbReference>
<feature type="transmembrane region" description="Helical" evidence="7">
    <location>
        <begin position="221"/>
        <end position="240"/>
    </location>
</feature>
<evidence type="ECO:0000256" key="4">
    <source>
        <dbReference type="ARBA" id="ARBA00022692"/>
    </source>
</evidence>
<accession>A0A6I4T5J6</accession>
<evidence type="ECO:0000313" key="9">
    <source>
        <dbReference type="EMBL" id="MXO66146.1"/>
    </source>
</evidence>
<feature type="transmembrane region" description="Helical" evidence="7">
    <location>
        <begin position="311"/>
        <end position="339"/>
    </location>
</feature>